<keyword evidence="9" id="KW-1185">Reference proteome</keyword>
<reference evidence="8 9" key="1">
    <citation type="submission" date="2021-06" db="EMBL/GenBank/DDBJ databases">
        <title>Caerostris extrusa draft genome.</title>
        <authorList>
            <person name="Kono N."/>
            <person name="Arakawa K."/>
        </authorList>
    </citation>
    <scope>NUCLEOTIDE SEQUENCE [LARGE SCALE GENOMIC DNA]</scope>
</reference>
<evidence type="ECO:0000256" key="3">
    <source>
        <dbReference type="ARBA" id="ARBA00023125"/>
    </source>
</evidence>
<evidence type="ECO:0000259" key="7">
    <source>
        <dbReference type="PROSITE" id="PS51998"/>
    </source>
</evidence>
<dbReference type="PROSITE" id="PS51998">
    <property type="entry name" value="DEK_C"/>
    <property type="match status" value="1"/>
</dbReference>
<feature type="domain" description="SAP" evidence="6">
    <location>
        <begin position="174"/>
        <end position="208"/>
    </location>
</feature>
<feature type="compositionally biased region" description="Basic and acidic residues" evidence="5">
    <location>
        <begin position="225"/>
        <end position="237"/>
    </location>
</feature>
<evidence type="ECO:0000256" key="2">
    <source>
        <dbReference type="ARBA" id="ARBA00022853"/>
    </source>
</evidence>
<feature type="region of interest" description="Disordered" evidence="5">
    <location>
        <begin position="1"/>
        <end position="80"/>
    </location>
</feature>
<dbReference type="InterPro" id="IPR014876">
    <property type="entry name" value="DEK_C"/>
</dbReference>
<organism evidence="8 9">
    <name type="scientific">Caerostris extrusa</name>
    <name type="common">Bark spider</name>
    <name type="synonym">Caerostris bankana</name>
    <dbReference type="NCBI Taxonomy" id="172846"/>
    <lineage>
        <taxon>Eukaryota</taxon>
        <taxon>Metazoa</taxon>
        <taxon>Ecdysozoa</taxon>
        <taxon>Arthropoda</taxon>
        <taxon>Chelicerata</taxon>
        <taxon>Arachnida</taxon>
        <taxon>Araneae</taxon>
        <taxon>Araneomorphae</taxon>
        <taxon>Entelegynae</taxon>
        <taxon>Araneoidea</taxon>
        <taxon>Araneidae</taxon>
        <taxon>Caerostris</taxon>
    </lineage>
</organism>
<dbReference type="InterPro" id="IPR003034">
    <property type="entry name" value="SAP_dom"/>
</dbReference>
<dbReference type="PANTHER" id="PTHR13468">
    <property type="entry name" value="DEK PROTEIN"/>
    <property type="match status" value="1"/>
</dbReference>
<dbReference type="PROSITE" id="PS50800">
    <property type="entry name" value="SAP"/>
    <property type="match status" value="1"/>
</dbReference>
<gene>
    <name evidence="8" type="primary">DEK</name>
    <name evidence="8" type="ORF">CEXT_354192</name>
</gene>
<evidence type="ECO:0000259" key="6">
    <source>
        <dbReference type="PROSITE" id="PS50800"/>
    </source>
</evidence>
<comment type="subcellular location">
    <subcellularLocation>
        <location evidence="1">Nucleus</location>
    </subcellularLocation>
</comment>
<dbReference type="Pfam" id="PF02037">
    <property type="entry name" value="SAP"/>
    <property type="match status" value="1"/>
</dbReference>
<dbReference type="Gene3D" id="1.10.10.60">
    <property type="entry name" value="Homeodomain-like"/>
    <property type="match status" value="1"/>
</dbReference>
<feature type="region of interest" description="Disordered" evidence="5">
    <location>
        <begin position="213"/>
        <end position="359"/>
    </location>
</feature>
<sequence>MSDTKDESNSTTSDVKEEESSPKTEEAKSVDESSKDSEKDSIKDENVKEESGKEGSEKDGSSDKESSDDEDALFDRPVEQVGCRARKQVERLEISFNTPKEKHEIKAGKGQKLGECPRIEHQIQKTSIEDLKPVHKILFGRVGSASQIKKSIRKFSGFPFGKSSSEFKRKRAFAEKLTANVLKRICEVLDLERSGSKEEIIKRILGFLLEPKDSGKKVKSKNKGSTKDKGKNSEKKPKSIKKPKAKKASSDEETSINDSASEKEDEEEEQDEQVDDDDDSDYDAKKKAKKNPKAKKTPPKTVAKQSDKKGKAKKEEKKSTGKGTKRKREDDDDSASDTETDSSDEEPIAKKRKMPSDEEIKKLVKKILDAADLQQITMKKVIKQIADAYPDCDLSHKKAFIKSTVKSLLGKMKWKQEKSNAVL</sequence>
<dbReference type="PANTHER" id="PTHR13468:SF1">
    <property type="entry name" value="PROTEIN DEK"/>
    <property type="match status" value="1"/>
</dbReference>
<name>A0AAV4QDG5_CAEEX</name>
<dbReference type="SMART" id="SM00513">
    <property type="entry name" value="SAP"/>
    <property type="match status" value="1"/>
</dbReference>
<accession>A0AAV4QDG5</accession>
<dbReference type="AlphaFoldDB" id="A0AAV4QDG5"/>
<protein>
    <submittedName>
        <fullName evidence="8">Protein DEK</fullName>
    </submittedName>
</protein>
<proteinExistence type="predicted"/>
<feature type="domain" description="DEK-C" evidence="7">
    <location>
        <begin position="354"/>
        <end position="410"/>
    </location>
</feature>
<dbReference type="GO" id="GO:0003677">
    <property type="term" value="F:DNA binding"/>
    <property type="evidence" value="ECO:0007669"/>
    <property type="project" value="UniProtKB-KW"/>
</dbReference>
<dbReference type="GO" id="GO:0042393">
    <property type="term" value="F:histone binding"/>
    <property type="evidence" value="ECO:0007669"/>
    <property type="project" value="TreeGrafter"/>
</dbReference>
<dbReference type="GO" id="GO:0006325">
    <property type="term" value="P:chromatin organization"/>
    <property type="evidence" value="ECO:0007669"/>
    <property type="project" value="UniProtKB-KW"/>
</dbReference>
<evidence type="ECO:0000313" key="9">
    <source>
        <dbReference type="Proteomes" id="UP001054945"/>
    </source>
</evidence>
<dbReference type="GO" id="GO:0005634">
    <property type="term" value="C:nucleus"/>
    <property type="evidence" value="ECO:0007669"/>
    <property type="project" value="UniProtKB-SubCell"/>
</dbReference>
<dbReference type="GO" id="GO:2000779">
    <property type="term" value="P:regulation of double-strand break repair"/>
    <property type="evidence" value="ECO:0007669"/>
    <property type="project" value="TreeGrafter"/>
</dbReference>
<dbReference type="InterPro" id="IPR044198">
    <property type="entry name" value="DEK"/>
</dbReference>
<keyword evidence="4" id="KW-0539">Nucleus</keyword>
<dbReference type="Pfam" id="PF08766">
    <property type="entry name" value="DEK_C"/>
    <property type="match status" value="1"/>
</dbReference>
<feature type="compositionally biased region" description="Basic and acidic residues" evidence="5">
    <location>
        <begin position="1"/>
        <end position="65"/>
    </location>
</feature>
<comment type="caution">
    <text evidence="8">The sequence shown here is derived from an EMBL/GenBank/DDBJ whole genome shotgun (WGS) entry which is preliminary data.</text>
</comment>
<keyword evidence="3" id="KW-0238">DNA-binding</keyword>
<evidence type="ECO:0000256" key="5">
    <source>
        <dbReference type="SAM" id="MobiDB-lite"/>
    </source>
</evidence>
<evidence type="ECO:0000313" key="8">
    <source>
        <dbReference type="EMBL" id="GIY05388.1"/>
    </source>
</evidence>
<feature type="compositionally biased region" description="Acidic residues" evidence="5">
    <location>
        <begin position="330"/>
        <end position="346"/>
    </location>
</feature>
<dbReference type="EMBL" id="BPLR01005836">
    <property type="protein sequence ID" value="GIY05388.1"/>
    <property type="molecule type" value="Genomic_DNA"/>
</dbReference>
<feature type="compositionally biased region" description="Basic and acidic residues" evidence="5">
    <location>
        <begin position="305"/>
        <end position="319"/>
    </location>
</feature>
<keyword evidence="2" id="KW-0156">Chromatin regulator</keyword>
<feature type="compositionally biased region" description="Basic residues" evidence="5">
    <location>
        <begin position="286"/>
        <end position="298"/>
    </location>
</feature>
<feature type="compositionally biased region" description="Basic residues" evidence="5">
    <location>
        <begin position="238"/>
        <end position="247"/>
    </location>
</feature>
<dbReference type="SUPFAM" id="SSF109715">
    <property type="entry name" value="DEK C-terminal domain"/>
    <property type="match status" value="1"/>
</dbReference>
<evidence type="ECO:0000256" key="1">
    <source>
        <dbReference type="ARBA" id="ARBA00004123"/>
    </source>
</evidence>
<feature type="compositionally biased region" description="Acidic residues" evidence="5">
    <location>
        <begin position="263"/>
        <end position="281"/>
    </location>
</feature>
<dbReference type="Proteomes" id="UP001054945">
    <property type="component" value="Unassembled WGS sequence"/>
</dbReference>
<evidence type="ECO:0000256" key="4">
    <source>
        <dbReference type="ARBA" id="ARBA00023242"/>
    </source>
</evidence>